<dbReference type="Proteomes" id="UP000002743">
    <property type="component" value="Chromosome"/>
</dbReference>
<dbReference type="eggNOG" id="ENOG502ZXEB">
    <property type="taxonomic scope" value="Bacteria"/>
</dbReference>
<organism evidence="1 2">
    <name type="scientific">Methylovorus glucosotrophus (strain SIP3-4)</name>
    <dbReference type="NCBI Taxonomy" id="582744"/>
    <lineage>
        <taxon>Bacteria</taxon>
        <taxon>Pseudomonadati</taxon>
        <taxon>Pseudomonadota</taxon>
        <taxon>Betaproteobacteria</taxon>
        <taxon>Nitrosomonadales</taxon>
        <taxon>Methylophilaceae</taxon>
        <taxon>Methylovorus</taxon>
    </lineage>
</organism>
<dbReference type="AlphaFoldDB" id="C6XEK2"/>
<proteinExistence type="predicted"/>
<sequence length="58" mass="6428">MSDESTMIMLVQQYAARFGITFSSSLMADEQHKARVITLMAEALSGKRGAFTDEDVLQ</sequence>
<dbReference type="KEGG" id="mei:Msip34_1732"/>
<keyword evidence="2" id="KW-1185">Reference proteome</keyword>
<evidence type="ECO:0000313" key="1">
    <source>
        <dbReference type="EMBL" id="ACT50977.1"/>
    </source>
</evidence>
<protein>
    <submittedName>
        <fullName evidence="1">Uncharacterized protein</fullName>
    </submittedName>
</protein>
<dbReference type="RefSeq" id="WP_013442507.1">
    <property type="nucleotide sequence ID" value="NC_012969.1"/>
</dbReference>
<accession>C6XEK2</accession>
<gene>
    <name evidence="1" type="ordered locus">Msip34_1732</name>
</gene>
<reference evidence="1 2" key="2">
    <citation type="journal article" date="2011" name="J. Bacteriol.">
        <title>Genomes of three methylotrophs from a single niche uncover genetic and metabolic divergence of Methylophilaceae.</title>
        <authorList>
            <person name="Lapidus A."/>
            <person name="Clum A."/>
            <person name="Labutti K."/>
            <person name="Kaluzhnaya M.G."/>
            <person name="Lim S."/>
            <person name="Beck D.A."/>
            <person name="Glavina Del Rio T."/>
            <person name="Nolan M."/>
            <person name="Mavromatis K."/>
            <person name="Huntemann M."/>
            <person name="Lucas S."/>
            <person name="Lidstrom M.E."/>
            <person name="Ivanova N."/>
            <person name="Chistoserdova L."/>
        </authorList>
    </citation>
    <scope>NUCLEOTIDE SEQUENCE [LARGE SCALE GENOMIC DNA]</scope>
    <source>
        <strain evidence="1 2">SIP3-4</strain>
    </source>
</reference>
<dbReference type="STRING" id="582744.Msip34_1732"/>
<name>C6XEK2_METGS</name>
<reference evidence="2" key="1">
    <citation type="submission" date="2009-07" db="EMBL/GenBank/DDBJ databases">
        <title>Complete sequence of chromosome of Methylovorus sp. SIP3-4.</title>
        <authorList>
            <person name="Lucas S."/>
            <person name="Copeland A."/>
            <person name="Lapidus A."/>
            <person name="Glavina del Rio T."/>
            <person name="Tice H."/>
            <person name="Bruce D."/>
            <person name="Goodwin L."/>
            <person name="Pitluck S."/>
            <person name="Clum A."/>
            <person name="Larimer F."/>
            <person name="Land M."/>
            <person name="Hauser L."/>
            <person name="Kyrpides N."/>
            <person name="Mikhailova N."/>
            <person name="Kayluzhnaya M."/>
            <person name="Chistoserdova L."/>
        </authorList>
    </citation>
    <scope>NUCLEOTIDE SEQUENCE [LARGE SCALE GENOMIC DNA]</scope>
    <source>
        <strain evidence="2">SIP3-4</strain>
    </source>
</reference>
<dbReference type="EMBL" id="CP001674">
    <property type="protein sequence ID" value="ACT50977.1"/>
    <property type="molecule type" value="Genomic_DNA"/>
</dbReference>
<evidence type="ECO:0000313" key="2">
    <source>
        <dbReference type="Proteomes" id="UP000002743"/>
    </source>
</evidence>
<dbReference type="HOGENOM" id="CLU_3119672_0_0_4"/>